<name>A0A2T2X919_9FIRM</name>
<comment type="catalytic activity">
    <reaction evidence="5">
        <text>alpha-D-glucose 1-phosphate + UTP + H(+) = UDP-alpha-D-glucose + diphosphate</text>
        <dbReference type="Rhea" id="RHEA:19889"/>
        <dbReference type="ChEBI" id="CHEBI:15378"/>
        <dbReference type="ChEBI" id="CHEBI:33019"/>
        <dbReference type="ChEBI" id="CHEBI:46398"/>
        <dbReference type="ChEBI" id="CHEBI:58601"/>
        <dbReference type="ChEBI" id="CHEBI:58885"/>
        <dbReference type="EC" id="2.7.7.9"/>
    </reaction>
</comment>
<dbReference type="InterPro" id="IPR029044">
    <property type="entry name" value="Nucleotide-diphossugar_trans"/>
</dbReference>
<evidence type="ECO:0000256" key="4">
    <source>
        <dbReference type="ARBA" id="ARBA00022695"/>
    </source>
</evidence>
<evidence type="ECO:0000313" key="8">
    <source>
        <dbReference type="Proteomes" id="UP000242972"/>
    </source>
</evidence>
<evidence type="ECO:0000256" key="3">
    <source>
        <dbReference type="ARBA" id="ARBA00022679"/>
    </source>
</evidence>
<evidence type="ECO:0000256" key="1">
    <source>
        <dbReference type="ARBA" id="ARBA00006890"/>
    </source>
</evidence>
<sequence length="292" mass="31973">MIIQKAVIPAAGLGTRFLPATKAQPKEMIPLIDTPTIQLIVEEAVASGIEDILVVIGRDKGSIEDHFDRAPELEEFLKLRGKDDLLEVVHHVSHLADLHFIRQKFPKGLGHAVLSAQRHIGQEPFAVLLGDDVMVGEPPVLAQLTEKWHPGINVVALQQVSRAEASRYGIAYGDWNPDGTLQISHLVEKPTSDRVGDHPMAVMGRYVLDPAIFAALEDTEPGAGGEIQLTDALDVLARQGALIGVPFVGKRFDVGEKMGFVKATVEVALMRPDLKDEFLSYLRQLVEELALR</sequence>
<accession>A0A2T2X919</accession>
<dbReference type="AlphaFoldDB" id="A0A2T2X919"/>
<dbReference type="Pfam" id="PF00483">
    <property type="entry name" value="NTP_transferase"/>
    <property type="match status" value="1"/>
</dbReference>
<reference evidence="7 8" key="1">
    <citation type="journal article" date="2014" name="BMC Genomics">
        <title>Comparison of environmental and isolate Sulfobacillus genomes reveals diverse carbon, sulfur, nitrogen, and hydrogen metabolisms.</title>
        <authorList>
            <person name="Justice N.B."/>
            <person name="Norman A."/>
            <person name="Brown C.T."/>
            <person name="Singh A."/>
            <person name="Thomas B.C."/>
            <person name="Banfield J.F."/>
        </authorList>
    </citation>
    <scope>NUCLEOTIDE SEQUENCE [LARGE SCALE GENOMIC DNA]</scope>
    <source>
        <strain evidence="7">AMDSBA4</strain>
    </source>
</reference>
<dbReference type="SUPFAM" id="SSF53448">
    <property type="entry name" value="Nucleotide-diphospho-sugar transferases"/>
    <property type="match status" value="1"/>
</dbReference>
<feature type="domain" description="Nucleotidyl transferase" evidence="6">
    <location>
        <begin position="5"/>
        <end position="266"/>
    </location>
</feature>
<dbReference type="EC" id="2.7.7.9" evidence="2"/>
<evidence type="ECO:0000259" key="6">
    <source>
        <dbReference type="Pfam" id="PF00483"/>
    </source>
</evidence>
<evidence type="ECO:0000313" key="7">
    <source>
        <dbReference type="EMBL" id="PSR30946.1"/>
    </source>
</evidence>
<keyword evidence="4 7" id="KW-0548">Nucleotidyltransferase</keyword>
<comment type="caution">
    <text evidence="7">The sequence shown here is derived from an EMBL/GenBank/DDBJ whole genome shotgun (WGS) entry which is preliminary data.</text>
</comment>
<dbReference type="GO" id="GO:0006011">
    <property type="term" value="P:UDP-alpha-D-glucose metabolic process"/>
    <property type="evidence" value="ECO:0007669"/>
    <property type="project" value="InterPro"/>
</dbReference>
<evidence type="ECO:0000256" key="2">
    <source>
        <dbReference type="ARBA" id="ARBA00012415"/>
    </source>
</evidence>
<evidence type="ECO:0000256" key="5">
    <source>
        <dbReference type="ARBA" id="ARBA00048128"/>
    </source>
</evidence>
<keyword evidence="3 7" id="KW-0808">Transferase</keyword>
<proteinExistence type="inferred from homology"/>
<organism evidence="7 8">
    <name type="scientific">Sulfobacillus benefaciens</name>
    <dbReference type="NCBI Taxonomy" id="453960"/>
    <lineage>
        <taxon>Bacteria</taxon>
        <taxon>Bacillati</taxon>
        <taxon>Bacillota</taxon>
        <taxon>Clostridia</taxon>
        <taxon>Eubacteriales</taxon>
        <taxon>Clostridiales Family XVII. Incertae Sedis</taxon>
        <taxon>Sulfobacillus</taxon>
    </lineage>
</organism>
<dbReference type="Gene3D" id="3.90.550.10">
    <property type="entry name" value="Spore Coat Polysaccharide Biosynthesis Protein SpsA, Chain A"/>
    <property type="match status" value="1"/>
</dbReference>
<dbReference type="EMBL" id="PXYW01000071">
    <property type="protein sequence ID" value="PSR30946.1"/>
    <property type="molecule type" value="Genomic_DNA"/>
</dbReference>
<dbReference type="InterPro" id="IPR005771">
    <property type="entry name" value="GalU_uridylyltTrfase_bac/arc"/>
</dbReference>
<protein>
    <recommendedName>
        <fullName evidence="2">UTP--glucose-1-phosphate uridylyltransferase</fullName>
        <ecNumber evidence="2">2.7.7.9</ecNumber>
    </recommendedName>
</protein>
<gene>
    <name evidence="7" type="ORF">C7B46_17400</name>
</gene>
<dbReference type="InterPro" id="IPR005835">
    <property type="entry name" value="NTP_transferase_dom"/>
</dbReference>
<dbReference type="PANTHER" id="PTHR43197">
    <property type="entry name" value="UTP--GLUCOSE-1-PHOSPHATE URIDYLYLTRANSFERASE"/>
    <property type="match status" value="1"/>
</dbReference>
<dbReference type="PANTHER" id="PTHR43197:SF1">
    <property type="entry name" value="UTP--GLUCOSE-1-PHOSPHATE URIDYLYLTRANSFERASE"/>
    <property type="match status" value="1"/>
</dbReference>
<dbReference type="Proteomes" id="UP000242972">
    <property type="component" value="Unassembled WGS sequence"/>
</dbReference>
<dbReference type="GO" id="GO:0003983">
    <property type="term" value="F:UTP:glucose-1-phosphate uridylyltransferase activity"/>
    <property type="evidence" value="ECO:0007669"/>
    <property type="project" value="UniProtKB-EC"/>
</dbReference>
<comment type="similarity">
    <text evidence="1">Belongs to the UDPGP type 2 family.</text>
</comment>
<dbReference type="CDD" id="cd02541">
    <property type="entry name" value="UGPase_prokaryotic"/>
    <property type="match status" value="1"/>
</dbReference>